<evidence type="ECO:0000256" key="1">
    <source>
        <dbReference type="SAM" id="Phobius"/>
    </source>
</evidence>
<dbReference type="AlphaFoldDB" id="A0A9P5C3M8"/>
<organism evidence="2 3">
    <name type="scientific">Didymella heteroderae</name>
    <dbReference type="NCBI Taxonomy" id="1769908"/>
    <lineage>
        <taxon>Eukaryota</taxon>
        <taxon>Fungi</taxon>
        <taxon>Dikarya</taxon>
        <taxon>Ascomycota</taxon>
        <taxon>Pezizomycotina</taxon>
        <taxon>Dothideomycetes</taxon>
        <taxon>Pleosporomycetidae</taxon>
        <taxon>Pleosporales</taxon>
        <taxon>Pleosporineae</taxon>
        <taxon>Didymellaceae</taxon>
        <taxon>Didymella</taxon>
    </lineage>
</organism>
<keyword evidence="1" id="KW-0812">Transmembrane</keyword>
<protein>
    <submittedName>
        <fullName evidence="2">Uncharacterized protein</fullName>
    </submittedName>
</protein>
<keyword evidence="1" id="KW-0472">Membrane</keyword>
<comment type="caution">
    <text evidence="2">The sequence shown here is derived from an EMBL/GenBank/DDBJ whole genome shotgun (WGS) entry which is preliminary data.</text>
</comment>
<name>A0A9P5C3M8_9PLEO</name>
<evidence type="ECO:0000313" key="3">
    <source>
        <dbReference type="Proteomes" id="UP000758155"/>
    </source>
</evidence>
<dbReference type="OrthoDB" id="3766209at2759"/>
<reference evidence="2" key="1">
    <citation type="submission" date="2019-04" db="EMBL/GenBank/DDBJ databases">
        <title>Sequencing of skin fungus with MAO and IRED activity.</title>
        <authorList>
            <person name="Marsaioli A.J."/>
            <person name="Bonatto J.M.C."/>
            <person name="Reis Junior O."/>
        </authorList>
    </citation>
    <scope>NUCLEOTIDE SEQUENCE</scope>
    <source>
        <strain evidence="2">28M1</strain>
    </source>
</reference>
<feature type="transmembrane region" description="Helical" evidence="1">
    <location>
        <begin position="166"/>
        <end position="188"/>
    </location>
</feature>
<keyword evidence="1" id="KW-1133">Transmembrane helix</keyword>
<accession>A0A9P5C3M8</accession>
<sequence length="210" mass="24276">MTSAGQGYDGAPWTTLVWGENYEMTWQFDYETQDEEIVLEWLMFEAPGTEKPVQPNETDMFIDYRGKGPERFIVAYSQNISAYTVGWYFQPSLSYFPNDHHNISSIQATGYALERNVFRLYHPKTFNPHNSTTWDLSEPFMVIRPWEENMIKKAASNQKKADRKQLAIGVGVGVGVAWFVAFSVAWYVSAWYQRKVLENKGFVLSPARLD</sequence>
<proteinExistence type="predicted"/>
<gene>
    <name evidence="2" type="ORF">E8E12_008042</name>
</gene>
<keyword evidence="3" id="KW-1185">Reference proteome</keyword>
<evidence type="ECO:0000313" key="2">
    <source>
        <dbReference type="EMBL" id="KAF3045080.1"/>
    </source>
</evidence>
<dbReference type="Proteomes" id="UP000758155">
    <property type="component" value="Unassembled WGS sequence"/>
</dbReference>
<dbReference type="EMBL" id="SWKV01000007">
    <property type="protein sequence ID" value="KAF3045080.1"/>
    <property type="molecule type" value="Genomic_DNA"/>
</dbReference>